<dbReference type="CDD" id="cd07043">
    <property type="entry name" value="STAS_anti-anti-sigma_factors"/>
    <property type="match status" value="1"/>
</dbReference>
<dbReference type="Proteomes" id="UP000291591">
    <property type="component" value="Unassembled WGS sequence"/>
</dbReference>
<comment type="caution">
    <text evidence="2">The sequence shown here is derived from an EMBL/GenBank/DDBJ whole genome shotgun (WGS) entry which is preliminary data.</text>
</comment>
<evidence type="ECO:0000313" key="2">
    <source>
        <dbReference type="EMBL" id="RZT87276.1"/>
    </source>
</evidence>
<reference evidence="2 3" key="1">
    <citation type="submission" date="2019-02" db="EMBL/GenBank/DDBJ databases">
        <title>Sequencing the genomes of 1000 actinobacteria strains.</title>
        <authorList>
            <person name="Klenk H.-P."/>
        </authorList>
    </citation>
    <scope>NUCLEOTIDE SEQUENCE [LARGE SCALE GENOMIC DNA]</scope>
    <source>
        <strain evidence="2 3">DSM 45779</strain>
    </source>
</reference>
<name>A0A4Q7UZ77_PSEST</name>
<dbReference type="EMBL" id="SHKL01000001">
    <property type="protein sequence ID" value="RZT87276.1"/>
    <property type="molecule type" value="Genomic_DNA"/>
</dbReference>
<evidence type="ECO:0000313" key="3">
    <source>
        <dbReference type="Proteomes" id="UP000291591"/>
    </source>
</evidence>
<dbReference type="AlphaFoldDB" id="A0A4Q7UZ77"/>
<dbReference type="InterPro" id="IPR002645">
    <property type="entry name" value="STAS_dom"/>
</dbReference>
<dbReference type="PROSITE" id="PS50801">
    <property type="entry name" value="STAS"/>
    <property type="match status" value="1"/>
</dbReference>
<feature type="domain" description="STAS" evidence="1">
    <location>
        <begin position="13"/>
        <end position="97"/>
    </location>
</feature>
<accession>A0A4Q7UZ77</accession>
<protein>
    <submittedName>
        <fullName evidence="2">Anti-anti-sigma factor</fullName>
    </submittedName>
</protein>
<evidence type="ECO:0000259" key="1">
    <source>
        <dbReference type="PROSITE" id="PS50801"/>
    </source>
</evidence>
<gene>
    <name evidence="2" type="ORF">EV383_4186</name>
</gene>
<dbReference type="Gene3D" id="3.30.750.24">
    <property type="entry name" value="STAS domain"/>
    <property type="match status" value="1"/>
</dbReference>
<dbReference type="SUPFAM" id="SSF52091">
    <property type="entry name" value="SpoIIaa-like"/>
    <property type="match status" value="1"/>
</dbReference>
<organism evidence="2 3">
    <name type="scientific">Pseudonocardia sediminis</name>
    <dbReference type="NCBI Taxonomy" id="1397368"/>
    <lineage>
        <taxon>Bacteria</taxon>
        <taxon>Bacillati</taxon>
        <taxon>Actinomycetota</taxon>
        <taxon>Actinomycetes</taxon>
        <taxon>Pseudonocardiales</taxon>
        <taxon>Pseudonocardiaceae</taxon>
        <taxon>Pseudonocardia</taxon>
    </lineage>
</organism>
<sequence length="182" mass="18887">MDPHMTQDRSCLIVRTTRLRPHIRLVTVGGEIDLATTPDLAAALTGVADPVTPGEAVIDLGAVTFLGACGVGVLAEARGRASAAGTPVWIAAERGTVAARSLACCGWADDGPGRGVVSAADGPGWAFAEEMRQERARVTASLDHLTLGPHRRCGVCAVRTAGRRLRISAPAVRCHDHLVSPA</sequence>
<proteinExistence type="predicted"/>
<dbReference type="Pfam" id="PF01740">
    <property type="entry name" value="STAS"/>
    <property type="match status" value="1"/>
</dbReference>
<keyword evidence="3" id="KW-1185">Reference proteome</keyword>
<dbReference type="InterPro" id="IPR036513">
    <property type="entry name" value="STAS_dom_sf"/>
</dbReference>